<dbReference type="EMBL" id="CM035407">
    <property type="protein sequence ID" value="KAH7444265.1"/>
    <property type="molecule type" value="Genomic_DNA"/>
</dbReference>
<dbReference type="SUPFAM" id="SSF56235">
    <property type="entry name" value="N-terminal nucleophile aminohydrolases (Ntn hydrolases)"/>
    <property type="match status" value="1"/>
</dbReference>
<dbReference type="OrthoDB" id="2262349at2759"/>
<comment type="subunit">
    <text evidence="1">Heterotetramer of two alpha and two beta chains arranged as a dimer of alpha/beta heterodimers.</text>
</comment>
<dbReference type="InterPro" id="IPR029055">
    <property type="entry name" value="Ntn_hydrolases_N"/>
</dbReference>
<dbReference type="Pfam" id="PF01112">
    <property type="entry name" value="Asparaginase_2"/>
    <property type="match status" value="1"/>
</dbReference>
<organism evidence="2 3">
    <name type="scientific">Ceratopteris richardii</name>
    <name type="common">Triangle waterfern</name>
    <dbReference type="NCBI Taxonomy" id="49495"/>
    <lineage>
        <taxon>Eukaryota</taxon>
        <taxon>Viridiplantae</taxon>
        <taxon>Streptophyta</taxon>
        <taxon>Embryophyta</taxon>
        <taxon>Tracheophyta</taxon>
        <taxon>Polypodiopsida</taxon>
        <taxon>Polypodiidae</taxon>
        <taxon>Polypodiales</taxon>
        <taxon>Pteridineae</taxon>
        <taxon>Pteridaceae</taxon>
        <taxon>Parkerioideae</taxon>
        <taxon>Ceratopteris</taxon>
    </lineage>
</organism>
<dbReference type="GO" id="GO:0016787">
    <property type="term" value="F:hydrolase activity"/>
    <property type="evidence" value="ECO:0007669"/>
    <property type="project" value="InterPro"/>
</dbReference>
<accession>A0A8T2VF96</accession>
<evidence type="ECO:0000313" key="3">
    <source>
        <dbReference type="Proteomes" id="UP000825935"/>
    </source>
</evidence>
<dbReference type="InterPro" id="IPR000246">
    <property type="entry name" value="Peptidase_T2"/>
</dbReference>
<sequence length="83" mass="9233">MMRFLPCYQVVENMRLGMSPVEAAENAISRIKRKYPAFIGAIVALNMKGEHGGACHGWTFQYSVQTTGMEDVNIFTVYPAISS</sequence>
<dbReference type="AlphaFoldDB" id="A0A8T2VF96"/>
<comment type="caution">
    <text evidence="2">The sequence shown here is derived from an EMBL/GenBank/DDBJ whole genome shotgun (WGS) entry which is preliminary data.</text>
</comment>
<evidence type="ECO:0000313" key="2">
    <source>
        <dbReference type="EMBL" id="KAH7444265.1"/>
    </source>
</evidence>
<protein>
    <submittedName>
        <fullName evidence="2">Uncharacterized protein</fullName>
    </submittedName>
</protein>
<keyword evidence="3" id="KW-1185">Reference proteome</keyword>
<gene>
    <name evidence="2" type="ORF">KP509_02G071500</name>
</gene>
<name>A0A8T2VF96_CERRI</name>
<evidence type="ECO:0000256" key="1">
    <source>
        <dbReference type="ARBA" id="ARBA00011601"/>
    </source>
</evidence>
<dbReference type="Proteomes" id="UP000825935">
    <property type="component" value="Chromosome 2"/>
</dbReference>
<reference evidence="2" key="1">
    <citation type="submission" date="2021-08" db="EMBL/GenBank/DDBJ databases">
        <title>WGS assembly of Ceratopteris richardii.</title>
        <authorList>
            <person name="Marchant D.B."/>
            <person name="Chen G."/>
            <person name="Jenkins J."/>
            <person name="Shu S."/>
            <person name="Leebens-Mack J."/>
            <person name="Grimwood J."/>
            <person name="Schmutz J."/>
            <person name="Soltis P."/>
            <person name="Soltis D."/>
            <person name="Chen Z.-H."/>
        </authorList>
    </citation>
    <scope>NUCLEOTIDE SEQUENCE</scope>
    <source>
        <strain evidence="2">Whitten #5841</strain>
        <tissue evidence="2">Leaf</tissue>
    </source>
</reference>
<dbReference type="Gene3D" id="3.60.20.30">
    <property type="entry name" value="(Glycosyl)asparaginase"/>
    <property type="match status" value="1"/>
</dbReference>
<proteinExistence type="predicted"/>